<protein>
    <submittedName>
        <fullName evidence="2">Uncharacterized protein</fullName>
    </submittedName>
</protein>
<dbReference type="EMBL" id="JARAKH010000005">
    <property type="protein sequence ID" value="KAK8403637.1"/>
    <property type="molecule type" value="Genomic_DNA"/>
</dbReference>
<keyword evidence="1" id="KW-0472">Membrane</keyword>
<accession>A0AAW0UZ40</accession>
<dbReference type="AlphaFoldDB" id="A0AAW0UZ40"/>
<name>A0AAW0UZ40_SCYPA</name>
<sequence>MPNIPSEVTSFVGDLASSVDLFKNQVKDAVKSLDLTTVAALLLVVAGAILLYDLLVFALASAASRRSFMVTPLLYRLAHNAWDMRDEMGFTNLIESRLGSGALGIVSDPLASLRSLQEAFPILDSIEKAYEKYQDLLDFD</sequence>
<comment type="caution">
    <text evidence="2">The sequence shown here is derived from an EMBL/GenBank/DDBJ whole genome shotgun (WGS) entry which is preliminary data.</text>
</comment>
<reference evidence="2 3" key="1">
    <citation type="submission" date="2023-03" db="EMBL/GenBank/DDBJ databases">
        <title>High-quality genome of Scylla paramamosain provides insights in environmental adaptation.</title>
        <authorList>
            <person name="Zhang L."/>
        </authorList>
    </citation>
    <scope>NUCLEOTIDE SEQUENCE [LARGE SCALE GENOMIC DNA]</scope>
    <source>
        <strain evidence="2">LZ_2023a</strain>
        <tissue evidence="2">Muscle</tissue>
    </source>
</reference>
<feature type="transmembrane region" description="Helical" evidence="1">
    <location>
        <begin position="38"/>
        <end position="60"/>
    </location>
</feature>
<evidence type="ECO:0000313" key="3">
    <source>
        <dbReference type="Proteomes" id="UP001487740"/>
    </source>
</evidence>
<proteinExistence type="predicted"/>
<evidence type="ECO:0000313" key="2">
    <source>
        <dbReference type="EMBL" id="KAK8403637.1"/>
    </source>
</evidence>
<keyword evidence="3" id="KW-1185">Reference proteome</keyword>
<evidence type="ECO:0000256" key="1">
    <source>
        <dbReference type="SAM" id="Phobius"/>
    </source>
</evidence>
<dbReference type="Proteomes" id="UP001487740">
    <property type="component" value="Unassembled WGS sequence"/>
</dbReference>
<keyword evidence="1" id="KW-0812">Transmembrane</keyword>
<organism evidence="2 3">
    <name type="scientific">Scylla paramamosain</name>
    <name type="common">Mud crab</name>
    <dbReference type="NCBI Taxonomy" id="85552"/>
    <lineage>
        <taxon>Eukaryota</taxon>
        <taxon>Metazoa</taxon>
        <taxon>Ecdysozoa</taxon>
        <taxon>Arthropoda</taxon>
        <taxon>Crustacea</taxon>
        <taxon>Multicrustacea</taxon>
        <taxon>Malacostraca</taxon>
        <taxon>Eumalacostraca</taxon>
        <taxon>Eucarida</taxon>
        <taxon>Decapoda</taxon>
        <taxon>Pleocyemata</taxon>
        <taxon>Brachyura</taxon>
        <taxon>Eubrachyura</taxon>
        <taxon>Portunoidea</taxon>
        <taxon>Portunidae</taxon>
        <taxon>Portuninae</taxon>
        <taxon>Scylla</taxon>
    </lineage>
</organism>
<gene>
    <name evidence="2" type="ORF">O3P69_000018</name>
</gene>
<keyword evidence="1" id="KW-1133">Transmembrane helix</keyword>